<organism evidence="3 4">
    <name type="scientific">Mus caroli</name>
    <name type="common">Ryukyu mouse</name>
    <name type="synonym">Ricefield mouse</name>
    <dbReference type="NCBI Taxonomy" id="10089"/>
    <lineage>
        <taxon>Eukaryota</taxon>
        <taxon>Metazoa</taxon>
        <taxon>Chordata</taxon>
        <taxon>Craniata</taxon>
        <taxon>Vertebrata</taxon>
        <taxon>Euteleostomi</taxon>
        <taxon>Mammalia</taxon>
        <taxon>Eutheria</taxon>
        <taxon>Euarchontoglires</taxon>
        <taxon>Glires</taxon>
        <taxon>Rodentia</taxon>
        <taxon>Myomorpha</taxon>
        <taxon>Muroidea</taxon>
        <taxon>Muridae</taxon>
        <taxon>Murinae</taxon>
        <taxon>Mus</taxon>
        <taxon>Mus</taxon>
    </lineage>
</organism>
<dbReference type="Pfam" id="PF07859">
    <property type="entry name" value="Abhydrolase_3"/>
    <property type="match status" value="2"/>
</dbReference>
<dbReference type="PANTHER" id="PTHR48081:SF32">
    <property type="entry name" value="ALPHA_BETA HYDROLASE FOLD-3 DOMAIN-CONTAINING PROTEIN"/>
    <property type="match status" value="1"/>
</dbReference>
<gene>
    <name evidence="4" type="primary">LOC110293659</name>
</gene>
<dbReference type="Gene3D" id="3.40.50.1820">
    <property type="entry name" value="alpha/beta hydrolase"/>
    <property type="match status" value="1"/>
</dbReference>
<protein>
    <submittedName>
        <fullName evidence="4">Arylacetamide deacetylase-like 4</fullName>
    </submittedName>
</protein>
<reference evidence="4" key="1">
    <citation type="submission" date="2025-08" db="UniProtKB">
        <authorList>
            <consortium name="RefSeq"/>
        </authorList>
    </citation>
    <scope>IDENTIFICATION</scope>
</reference>
<dbReference type="PANTHER" id="PTHR48081">
    <property type="entry name" value="AB HYDROLASE SUPERFAMILY PROTEIN C4A8.06C"/>
    <property type="match status" value="1"/>
</dbReference>
<feature type="domain" description="Alpha/beta hydrolase fold-3" evidence="2">
    <location>
        <begin position="114"/>
        <end position="267"/>
    </location>
</feature>
<dbReference type="GO" id="GO:0016787">
    <property type="term" value="F:hydrolase activity"/>
    <property type="evidence" value="ECO:0007669"/>
    <property type="project" value="UniProtKB-KW"/>
</dbReference>
<name>A0A6P5PNG6_MUSCR</name>
<evidence type="ECO:0000313" key="3">
    <source>
        <dbReference type="Proteomes" id="UP000515126"/>
    </source>
</evidence>
<dbReference type="KEGG" id="mcal:110293659"/>
<keyword evidence="3" id="KW-1185">Reference proteome</keyword>
<dbReference type="InterPro" id="IPR013094">
    <property type="entry name" value="AB_hydrolase_3"/>
</dbReference>
<dbReference type="RefSeq" id="XP_021017193.1">
    <property type="nucleotide sequence ID" value="XM_021161534.1"/>
</dbReference>
<evidence type="ECO:0000259" key="2">
    <source>
        <dbReference type="Pfam" id="PF07859"/>
    </source>
</evidence>
<dbReference type="AlphaFoldDB" id="A0A6P5PNG6"/>
<dbReference type="Proteomes" id="UP000515126">
    <property type="component" value="Chromosome 4"/>
</dbReference>
<keyword evidence="1" id="KW-0378">Hydrolase</keyword>
<evidence type="ECO:0000313" key="4">
    <source>
        <dbReference type="RefSeq" id="XP_021017193.1"/>
    </source>
</evidence>
<sequence length="406" mass="45899">MILMITLFTTASFLVLGVSVWVLIKEIFTVHVPPPIPQRLKFHMLHYFFQLTIALGNVLEKMKICPMPRFFCFIQDLLVSKNNFGVLVKNMHFGTIPVRLFQPKATSSGPRKGIIFYHGGGGVFGSLDCYHNTCSYLAHETDSVVMAVGYRKLPDHHHPVAYHDCLNATVHFLKELKTYGVDPARVVVSGESIGAGAAAIIAQVVLARKDLPQFRAQVLINPIVQGVNFQLPSYQQYSDVPFLSRKFLMTCACKYLAIDQSWKDAMLKGTFIPPDHWKKYEKWLSSDNIPQRFKRQGRQPEFPGPFNESAYLETNHVFSLETSPLLADDKTIAQLPETFLVSSEYDVLRDDTLLYKKRLEEQGVPVTWCHLEDGFHGCIVLFDKNALSFPCSKKAMSSTVSFIKGI</sequence>
<dbReference type="SUPFAM" id="SSF53474">
    <property type="entry name" value="alpha/beta-Hydrolases"/>
    <property type="match status" value="1"/>
</dbReference>
<dbReference type="InterPro" id="IPR029058">
    <property type="entry name" value="AB_hydrolase_fold"/>
</dbReference>
<evidence type="ECO:0000256" key="1">
    <source>
        <dbReference type="ARBA" id="ARBA00022801"/>
    </source>
</evidence>
<proteinExistence type="predicted"/>
<accession>A0A6P5PNG6</accession>
<feature type="domain" description="Alpha/beta hydrolase fold-3" evidence="2">
    <location>
        <begin position="310"/>
        <end position="379"/>
    </location>
</feature>
<dbReference type="GeneID" id="110293659"/>
<dbReference type="InterPro" id="IPR050300">
    <property type="entry name" value="GDXG_lipolytic_enzyme"/>
</dbReference>